<dbReference type="Proteomes" id="UP000315827">
    <property type="component" value="Unassembled WGS sequence"/>
</dbReference>
<sequence length="1235" mass="135961">MKRLVHWKRIVTFLFVLSLFTSPLIAWGQTTDVFDVYKDSFKNSIDDRAKVEIDRTVITNDYGKKELVITGVRLKVLKGFEFSENILHRDIIYGSVRFHDLNNFNLLEDNGGWKIYTYTPNLLGQFDDMYICDGNTGNVSLVNGFFYAKDIRVSRPVKEVLELYNIFNYYVPNSAVLQDNEIAISKSIVINEPIQITGGGIPIILRVAQGYRLSIQELNINGGNLTINQNSSSKLTLNSGSVILQEGCYIPEIILESGSLVFQDTGNGDKLIANGGKIQYPENKTSTSFVRSLEINGDVIIEGNGYLADETSIKSGKVTYAHGVITDNITCGAQKACSFTRKALSVENGTIVFDNVSFKNLEEFTISGTSTIELINSIIYHSTSDIQYQPLQLKGGTLIIDKSRFENLLSAGPTIIVEDGDLTVKHSIINKHREDSAAILLNGNNAHATIESGSIENIETNKGALEIEGGSIGNIETNKGTLKIEGGRIADLIMRGGSLHYSGGETDNIDILADCSVSLSGGTWGSITFSKEIPLPTSASLLAASYVFYKDFANMRYPLGKELKTYNSLILYNNMPYEAYGYDCSGCMPASEALKKTAAYTAAETADVGPEGKDIKVKNTNYEIYTPAGLAWVAITESRGCKLFDGTCLLNGKGTEYIDIWSKKVYKLMNDLDMTGYGEDWPTLTLNGDTLDGQGHHIYNLDMTGAARGFCYVGNSVSTTHGIESTYTGVLCNLIVEGSLTCSSSLNGGGLASVNQGKIVNCAYVGTVWFEGTRDMFGRIGGLVGTNSGYIENCYMNPCGGRVEGRLLNSITLYDELGLCISGESYGVAKLAGDNVGSVENCYFAGELYFDNQAKDNSNATVIIHDFVGDWNGDYGIVKNCYNASEVSLQTLNKNVQNHQQDPDYPWATWAVDPNKQCGMPYLSYSTPVPPSKPSIIITGLEPYDPKTHIKANVTVKPGAIYTINEPNASIASLTIEEGGQVRLRKPLNVTDSVMVRRYIETDKWTTLCIPENMMMENNFWDMSLEPEQRPIWSKIGYMDEETQRWMDYGADNIITDRAHLYVARFASQMGFFHTIEMNTPFTLKAANTLEAPANVPNGDWFHFVANPYWENLPIQGRAYVLNKTGTSFELRENPVIPPFHCYMVASEALMDKVSSLRLSGLPTSADKVEVAELRVWTEQGALCFETAEAKAVSVYSVSGMPQARYDHSVGVKRISLPKGIYLIVCEGEAMKVVL</sequence>
<organism evidence="3 4">
    <name type="scientific">Parabacteroides distasonis</name>
    <dbReference type="NCBI Taxonomy" id="823"/>
    <lineage>
        <taxon>Bacteria</taxon>
        <taxon>Pseudomonadati</taxon>
        <taxon>Bacteroidota</taxon>
        <taxon>Bacteroidia</taxon>
        <taxon>Bacteroidales</taxon>
        <taxon>Tannerellaceae</taxon>
        <taxon>Parabacteroides</taxon>
    </lineage>
</organism>
<evidence type="ECO:0000259" key="2">
    <source>
        <dbReference type="Pfam" id="PF19910"/>
    </source>
</evidence>
<comment type="caution">
    <text evidence="3">The sequence shown here is derived from an EMBL/GenBank/DDBJ whole genome shotgun (WGS) entry which is preliminary data.</text>
</comment>
<dbReference type="AlphaFoldDB" id="A0A5C6KAT6"/>
<evidence type="ECO:0000256" key="1">
    <source>
        <dbReference type="SAM" id="SignalP"/>
    </source>
</evidence>
<protein>
    <recommendedName>
        <fullName evidence="2">DUF6383 domain-containing protein</fullName>
    </recommendedName>
</protein>
<feature type="signal peptide" evidence="1">
    <location>
        <begin position="1"/>
        <end position="26"/>
    </location>
</feature>
<accession>A0A5C6KAT6</accession>
<dbReference type="RefSeq" id="WP_146375736.1">
    <property type="nucleotide sequence ID" value="NZ_VOHW01000009.1"/>
</dbReference>
<proteinExistence type="predicted"/>
<dbReference type="EMBL" id="VOHW01000009">
    <property type="protein sequence ID" value="TWV60392.1"/>
    <property type="molecule type" value="Genomic_DNA"/>
</dbReference>
<evidence type="ECO:0000313" key="4">
    <source>
        <dbReference type="Proteomes" id="UP000315827"/>
    </source>
</evidence>
<name>A0A5C6KAT6_PARDI</name>
<reference evidence="3 4" key="1">
    <citation type="submission" date="2019-07" db="EMBL/GenBank/DDBJ databases">
        <title>Genome sequencing of Parabacteroides distasonis iSURF_7.</title>
        <authorList>
            <person name="Degefu H.N."/>
            <person name="Ruoff K.L."/>
            <person name="Price C.E."/>
            <person name="Valls R.A."/>
            <person name="O'Toole G.A."/>
        </authorList>
    </citation>
    <scope>NUCLEOTIDE SEQUENCE [LARGE SCALE GENOMIC DNA]</scope>
    <source>
        <strain evidence="3 4">CFPLTA003_1B</strain>
    </source>
</reference>
<dbReference type="Pfam" id="PF19910">
    <property type="entry name" value="DUF6383"/>
    <property type="match status" value="1"/>
</dbReference>
<feature type="chain" id="PRO_5022746261" description="DUF6383 domain-containing protein" evidence="1">
    <location>
        <begin position="27"/>
        <end position="1235"/>
    </location>
</feature>
<dbReference type="InterPro" id="IPR045963">
    <property type="entry name" value="DUF6383"/>
</dbReference>
<keyword evidence="1" id="KW-0732">Signal</keyword>
<gene>
    <name evidence="3" type="ORF">FSA05_14050</name>
</gene>
<evidence type="ECO:0000313" key="3">
    <source>
        <dbReference type="EMBL" id="TWV60392.1"/>
    </source>
</evidence>
<feature type="domain" description="DUF6383" evidence="2">
    <location>
        <begin position="1163"/>
        <end position="1234"/>
    </location>
</feature>